<accession>A0A7C8Q4Z8</accession>
<dbReference type="AlphaFoldDB" id="A0A7C8Q4Z8"/>
<feature type="compositionally biased region" description="Acidic residues" evidence="1">
    <location>
        <begin position="117"/>
        <end position="129"/>
    </location>
</feature>
<evidence type="ECO:0000313" key="2">
    <source>
        <dbReference type="EMBL" id="KAF3196151.1"/>
    </source>
</evidence>
<proteinExistence type="predicted"/>
<comment type="caution">
    <text evidence="2">The sequence shown here is derived from an EMBL/GenBank/DDBJ whole genome shotgun (WGS) entry which is preliminary data.</text>
</comment>
<name>A0A7C8Q4Z8_ORBOL</name>
<organism evidence="2 3">
    <name type="scientific">Orbilia oligospora</name>
    <name type="common">Nematode-trapping fungus</name>
    <name type="synonym">Arthrobotrys oligospora</name>
    <dbReference type="NCBI Taxonomy" id="2813651"/>
    <lineage>
        <taxon>Eukaryota</taxon>
        <taxon>Fungi</taxon>
        <taxon>Dikarya</taxon>
        <taxon>Ascomycota</taxon>
        <taxon>Pezizomycotina</taxon>
        <taxon>Orbiliomycetes</taxon>
        <taxon>Orbiliales</taxon>
        <taxon>Orbiliaceae</taxon>
        <taxon>Orbilia</taxon>
    </lineage>
</organism>
<feature type="region of interest" description="Disordered" evidence="1">
    <location>
        <begin position="110"/>
        <end position="142"/>
    </location>
</feature>
<dbReference type="EMBL" id="WIWS01000239">
    <property type="protein sequence ID" value="KAF3196151.1"/>
    <property type="molecule type" value="Genomic_DNA"/>
</dbReference>
<dbReference type="Proteomes" id="UP000472727">
    <property type="component" value="Unassembled WGS sequence"/>
</dbReference>
<reference evidence="2 3" key="1">
    <citation type="submission" date="2019-06" db="EMBL/GenBank/DDBJ databases">
        <authorList>
            <person name="Palmer J.M."/>
        </authorList>
    </citation>
    <scope>NUCLEOTIDE SEQUENCE [LARGE SCALE GENOMIC DNA]</scope>
    <source>
        <strain evidence="2 3">TWF106</strain>
    </source>
</reference>
<feature type="compositionally biased region" description="Basic and acidic residues" evidence="1">
    <location>
        <begin position="197"/>
        <end position="209"/>
    </location>
</feature>
<feature type="region of interest" description="Disordered" evidence="1">
    <location>
        <begin position="164"/>
        <end position="209"/>
    </location>
</feature>
<evidence type="ECO:0000313" key="3">
    <source>
        <dbReference type="Proteomes" id="UP000472727"/>
    </source>
</evidence>
<evidence type="ECO:0000256" key="1">
    <source>
        <dbReference type="SAM" id="MobiDB-lite"/>
    </source>
</evidence>
<feature type="compositionally biased region" description="Low complexity" evidence="1">
    <location>
        <begin position="171"/>
        <end position="189"/>
    </location>
</feature>
<gene>
    <name evidence="2" type="ORF">TWF106_005246</name>
</gene>
<feature type="region of interest" description="Disordered" evidence="1">
    <location>
        <begin position="1"/>
        <end position="29"/>
    </location>
</feature>
<sequence>MPSAKTISEALDTLPSSATFPPSSHHKPTRRLLLTTKNPKFESSTSAETHRPKTLKWVPSHPQHLLSQDAWRKGGLNLRVKETILIAGRDAGVKQSLKFKCRLPLPFLEQNGPHDEDIIDNTLSEEEGNNGEGLSGEEATQGLGLTLSDLETDVEMEGAGMTIDLLENDDPSSSSHPSPLLDPTSTTSPAAKRRRISRDDNKPQENYDSLPKDFLELLKSEVPGGRANVSPGEFARVWKMSGRRMGNELVLAQNEYFDKPRVKEARKKGKRGGK</sequence>
<protein>
    <submittedName>
        <fullName evidence="2">Uncharacterized protein</fullName>
    </submittedName>
</protein>